<keyword evidence="2" id="KW-1185">Reference proteome</keyword>
<name>A0A8X6K369_NEPPI</name>
<sequence length="157" mass="17774">MDINGNPSPTDNSILENRDVLITLRTFHNTPYAQHYRSVTLTCMPTQALSQPISELRRSQDTRFEQRGTSSPSQINDSKLRSYEPLGSSTLSLDAEKSAIARVFIKVFYVNALLFMLRERGVLSIGRNKVILAVNLRRECPHLNSPFTSPNVKPWIV</sequence>
<proteinExistence type="predicted"/>
<reference evidence="1" key="1">
    <citation type="submission" date="2020-08" db="EMBL/GenBank/DDBJ databases">
        <title>Multicomponent nature underlies the extraordinary mechanical properties of spider dragline silk.</title>
        <authorList>
            <person name="Kono N."/>
            <person name="Nakamura H."/>
            <person name="Mori M."/>
            <person name="Yoshida Y."/>
            <person name="Ohtoshi R."/>
            <person name="Malay A.D."/>
            <person name="Moran D.A.P."/>
            <person name="Tomita M."/>
            <person name="Numata K."/>
            <person name="Arakawa K."/>
        </authorList>
    </citation>
    <scope>NUCLEOTIDE SEQUENCE</scope>
</reference>
<dbReference type="AlphaFoldDB" id="A0A8X6K369"/>
<organism evidence="1 2">
    <name type="scientific">Nephila pilipes</name>
    <name type="common">Giant wood spider</name>
    <name type="synonym">Nephila maculata</name>
    <dbReference type="NCBI Taxonomy" id="299642"/>
    <lineage>
        <taxon>Eukaryota</taxon>
        <taxon>Metazoa</taxon>
        <taxon>Ecdysozoa</taxon>
        <taxon>Arthropoda</taxon>
        <taxon>Chelicerata</taxon>
        <taxon>Arachnida</taxon>
        <taxon>Araneae</taxon>
        <taxon>Araneomorphae</taxon>
        <taxon>Entelegynae</taxon>
        <taxon>Araneoidea</taxon>
        <taxon>Nephilidae</taxon>
        <taxon>Nephila</taxon>
    </lineage>
</organism>
<gene>
    <name evidence="1" type="ORF">NPIL_93581</name>
</gene>
<dbReference type="Proteomes" id="UP000887013">
    <property type="component" value="Unassembled WGS sequence"/>
</dbReference>
<evidence type="ECO:0000313" key="2">
    <source>
        <dbReference type="Proteomes" id="UP000887013"/>
    </source>
</evidence>
<protein>
    <submittedName>
        <fullName evidence="1">Uncharacterized protein</fullName>
    </submittedName>
</protein>
<accession>A0A8X6K369</accession>
<evidence type="ECO:0000313" key="1">
    <source>
        <dbReference type="EMBL" id="GFS60393.1"/>
    </source>
</evidence>
<comment type="caution">
    <text evidence="1">The sequence shown here is derived from an EMBL/GenBank/DDBJ whole genome shotgun (WGS) entry which is preliminary data.</text>
</comment>
<dbReference type="EMBL" id="BMAW01047365">
    <property type="protein sequence ID" value="GFS60393.1"/>
    <property type="molecule type" value="Genomic_DNA"/>
</dbReference>